<name>A0AAV1UQ78_9STRA</name>
<reference evidence="1" key="1">
    <citation type="submission" date="2024-01" db="EMBL/GenBank/DDBJ databases">
        <authorList>
            <person name="Webb A."/>
        </authorList>
    </citation>
    <scope>NUCLEOTIDE SEQUENCE</scope>
    <source>
        <strain evidence="1">Pm1</strain>
    </source>
</reference>
<proteinExistence type="predicted"/>
<organism evidence="1 2">
    <name type="scientific">Peronospora matthiolae</name>
    <dbReference type="NCBI Taxonomy" id="2874970"/>
    <lineage>
        <taxon>Eukaryota</taxon>
        <taxon>Sar</taxon>
        <taxon>Stramenopiles</taxon>
        <taxon>Oomycota</taxon>
        <taxon>Peronosporomycetes</taxon>
        <taxon>Peronosporales</taxon>
        <taxon>Peronosporaceae</taxon>
        <taxon>Peronospora</taxon>
    </lineage>
</organism>
<evidence type="ECO:0000313" key="2">
    <source>
        <dbReference type="Proteomes" id="UP001162060"/>
    </source>
</evidence>
<gene>
    <name evidence="1" type="ORF">PM001_LOCUS20548</name>
</gene>
<protein>
    <submittedName>
        <fullName evidence="1">Uncharacterized protein</fullName>
    </submittedName>
</protein>
<evidence type="ECO:0000313" key="1">
    <source>
        <dbReference type="EMBL" id="CAK7935398.1"/>
    </source>
</evidence>
<sequence>MTSKLEDDGLFLMVQDTIGEGAIPMLRSNVRSNVRSNTAAAILHTMRELNNAQTSCVLLVYEGTSAVMPK</sequence>
<dbReference type="AlphaFoldDB" id="A0AAV1UQ78"/>
<accession>A0AAV1UQ78</accession>
<comment type="caution">
    <text evidence="1">The sequence shown here is derived from an EMBL/GenBank/DDBJ whole genome shotgun (WGS) entry which is preliminary data.</text>
</comment>
<dbReference type="EMBL" id="CAKLBY020000221">
    <property type="protein sequence ID" value="CAK7935398.1"/>
    <property type="molecule type" value="Genomic_DNA"/>
</dbReference>
<dbReference type="Proteomes" id="UP001162060">
    <property type="component" value="Unassembled WGS sequence"/>
</dbReference>